<gene>
    <name evidence="10" type="ORF">FBF73_07685</name>
</gene>
<dbReference type="Proteomes" id="UP000309542">
    <property type="component" value="Unassembled WGS sequence"/>
</dbReference>
<dbReference type="Pfam" id="PF17965">
    <property type="entry name" value="MucBP_2"/>
    <property type="match status" value="4"/>
</dbReference>
<keyword evidence="1" id="KW-0732">Signal</keyword>
<feature type="region of interest" description="Disordered" evidence="3">
    <location>
        <begin position="2904"/>
        <end position="2980"/>
    </location>
</feature>
<proteinExistence type="predicted"/>
<evidence type="ECO:0000259" key="8">
    <source>
        <dbReference type="Pfam" id="PF17966"/>
    </source>
</evidence>
<comment type="caution">
    <text evidence="10">The sequence shown here is derived from an EMBL/GenBank/DDBJ whole genome shotgun (WGS) entry which is preliminary data.</text>
</comment>
<feature type="domain" description="CshA" evidence="9">
    <location>
        <begin position="2580"/>
        <end position="2679"/>
    </location>
</feature>
<feature type="domain" description="CshA" evidence="9">
    <location>
        <begin position="1444"/>
        <end position="1556"/>
    </location>
</feature>
<feature type="compositionally biased region" description="Polar residues" evidence="3">
    <location>
        <begin position="3325"/>
        <end position="3334"/>
    </location>
</feature>
<feature type="compositionally biased region" description="Polar residues" evidence="3">
    <location>
        <begin position="1348"/>
        <end position="1361"/>
    </location>
</feature>
<feature type="domain" description="CshA" evidence="9">
    <location>
        <begin position="1099"/>
        <end position="1212"/>
    </location>
</feature>
<evidence type="ECO:0000259" key="7">
    <source>
        <dbReference type="Pfam" id="PF17965"/>
    </source>
</evidence>
<feature type="region of interest" description="Disordered" evidence="3">
    <location>
        <begin position="3258"/>
        <end position="3334"/>
    </location>
</feature>
<feature type="domain" description="Mub B2-like" evidence="8">
    <location>
        <begin position="1892"/>
        <end position="1985"/>
    </location>
</feature>
<reference evidence="10 11" key="1">
    <citation type="submission" date="2019-04" db="EMBL/GenBank/DDBJ databases">
        <title>Genome sequence of Streptococcus mitis strain ColumbLawn.</title>
        <authorList>
            <person name="Mungovan B.A."/>
            <person name="Maclea K.S."/>
        </authorList>
    </citation>
    <scope>NUCLEOTIDE SEQUENCE [LARGE SCALE GENOMIC DNA]</scope>
    <source>
        <strain evidence="10 11">ColumbLawn</strain>
    </source>
</reference>
<feature type="domain" description="Mucin binding" evidence="7">
    <location>
        <begin position="2687"/>
        <end position="2762"/>
    </location>
</feature>
<dbReference type="InterPro" id="IPR041558">
    <property type="entry name" value="MucBP_2"/>
</dbReference>
<feature type="compositionally biased region" description="Polar residues" evidence="3">
    <location>
        <begin position="2482"/>
        <end position="2494"/>
    </location>
</feature>
<keyword evidence="4" id="KW-0472">Membrane</keyword>
<feature type="domain" description="Mucin binding" evidence="7">
    <location>
        <begin position="2266"/>
        <end position="2342"/>
    </location>
</feature>
<feature type="region of interest" description="Disordered" evidence="3">
    <location>
        <begin position="1991"/>
        <end position="2027"/>
    </location>
</feature>
<dbReference type="InterPro" id="IPR005877">
    <property type="entry name" value="YSIRK_signal_dom"/>
</dbReference>
<feature type="compositionally biased region" description="Polar residues" evidence="3">
    <location>
        <begin position="3400"/>
        <end position="3413"/>
    </location>
</feature>
<feature type="compositionally biased region" description="Polar residues" evidence="3">
    <location>
        <begin position="2971"/>
        <end position="2980"/>
    </location>
</feature>
<feature type="region of interest" description="Disordered" evidence="3">
    <location>
        <begin position="154"/>
        <end position="177"/>
    </location>
</feature>
<feature type="domain" description="Mub B2-like" evidence="8">
    <location>
        <begin position="3154"/>
        <end position="3252"/>
    </location>
</feature>
<feature type="domain" description="Mub B2-like" evidence="8">
    <location>
        <begin position="2800"/>
        <end position="2898"/>
    </location>
</feature>
<feature type="domain" description="MucBP" evidence="6">
    <location>
        <begin position="2198"/>
        <end position="2262"/>
    </location>
</feature>
<evidence type="ECO:0000256" key="3">
    <source>
        <dbReference type="SAM" id="MobiDB-lite"/>
    </source>
</evidence>
<feature type="domain" description="Mucin binding" evidence="7">
    <location>
        <begin position="3041"/>
        <end position="3116"/>
    </location>
</feature>
<dbReference type="NCBIfam" id="TIGR04225">
    <property type="entry name" value="CshA_fibril_rpt"/>
    <property type="match status" value="9"/>
</dbReference>
<feature type="compositionally biased region" description="Basic and acidic residues" evidence="3">
    <location>
        <begin position="2944"/>
        <end position="2961"/>
    </location>
</feature>
<evidence type="ECO:0000256" key="1">
    <source>
        <dbReference type="ARBA" id="ARBA00022729"/>
    </source>
</evidence>
<feature type="domain" description="Mub B2-like" evidence="8">
    <location>
        <begin position="2379"/>
        <end position="2472"/>
    </location>
</feature>
<feature type="region of interest" description="Disordered" evidence="3">
    <location>
        <begin position="2562"/>
        <end position="2611"/>
    </location>
</feature>
<feature type="compositionally biased region" description="Polar residues" evidence="3">
    <location>
        <begin position="1995"/>
        <end position="2007"/>
    </location>
</feature>
<sequence length="3453" mass="365972">MKGKQQDYRVEKYIRYGIRKYSFGAASVAIAAGLMFLGNGAVSATEVQGTEVAVASTTSKAQDGVTSSDNAAVTVESKSEAVKVADKVALTNKVAALEAKLSTAKKADAAAQTAAKEALVSAKAILAKADANQADVDAEAAKVADLTAVLTESDATAQKAEDAKKAEEAKKAETAKTATPITDAKKVLDQVTSEAEVTNVLAEEAVRKNHVEDENKEAIEAAVAKNKEVIAEAKKTLDVKDLTIKEIDAQLSRLNESILAVYNDLKKAGIGRDGKLAVALAAQDFYAESTANSNGTRTTHATAVTAATATGKDIYKFNPNGTASQDGSRQSGELNAKTRVTGGTAEGLEVVVYSNQRDGSEINPANGLTSSRGGAKGHNNMGRVDYPLSPEMAKKLAKEAELWRGKPRPSGSNNFSGGANVFSNGGPYEFLATEIYKLGYEQGIDRVYIPGIKSRFGVTAEAAEKGWSFTGIDGSVGAATPYNLPNGLVYDAAKDVIEGIITSRIENGVQDFKANVTFTNSKTGAVVTTQFANMRLGWIAWMDTTPPTIASDNAVYERTVGQDINIDIKYQDTSGARTLRDQGANVSYTKADGTTTLIRQQYGTAVTGVAGVNVNKQNQVLDETATTIPGVSYQMDPNNKAQSVTIDGQASYNSPAKLSGALTEAGVFYVSTFAKDYNSTDGSREQWIQSGQETQGNITVVVKPKVEALNIETYSETVPVTISKGATNAVVTMPDGTKTVLQNQNGSWVVVASGEDVDGNAVTTTNTAAAVGTNLGTVGGKINVPVTQAATAKAGVDNIKVEVITENIKATFLRNKVVLTDVDNTTHEATLNSKTGHWELPAEYSTIQTTNADGTYTLTKRQVYTETQLDGSQNFYIYTYKRTFETDGTIKSVDAVTRHKTTVASKNGTSADGMSVTVTYNKVTNAWTASDGSTVTATKLGDSSWDIKTLSGFGGEVRARKATSTDVATIINTKPTATSTSYESTKGTIVDLRNAAQAAVTIADKEDTAHSKTTYITRLTVTSPSGAQKVYDTKTDAAAYTLASNYVLSEVGVYKVVVDVIDSNGNVVTATLDGTDSGTDSGAGSSVAQTTYTITVKDTIVGHNATSSDIQGATQTGTPTFTSVGDGSTISPSATSPAKLVAADGNPVETLKVANEGTYTINPETGVVTFEPLPTFKGTATPVTVKLTAILGTDANNANITATATATYTPKVVPVTPTAVASQTTGPQGKAQTSAIKFDAADTDDTTVNFAKGTVAIDANTTKSVDLNTASVTLLNENGDAVPSVTVENEGTYTLDKATNVITFQPVATFTGTVTKPVNVRIADANGTTVTTTYTPTVTDVTMTAENATSEDVQGKTQTGTPEFETSDPSVTIATRQLIDPSTMQPTTSVTIANEGTYTIDPTTGVVTFVPVPTFTGEGTGVTVQATDSNGETATATYKPTVTPITITGEDVTSKNIQGEQQSETPLFSSSDASAPVSNYKLVDPATGNPTTEPSVTVENVGTYTIDSTTGVVTFQPVATYKGTPAPVTVQASATITNEKDESTVITGTATYTPTVVPVAPTAKESATVGKQGQAQTSQIVFDTPDTDATTLNFAKGETSEVLGEDGQPKSVALNKNTLTLLDANGNSVTTVKVDGEGTYTLDKTTNVITFQPTEEFTGKATPVSVRIADANGTTVTTTYTPTVVAEDGTVIVEYKDEEGNVISPSTTPVNNEKVTTPFTTEPKEIPGYTLVKVATTNGTVDEATKNVSGKVTNDTTTVTYTYRKNVQTATISYYDVTTGAEVAIDSTKVPAASVETVEGVYNGAIDFTNREKAIAALEKAGYTLVEDSFVAATTADKLFDNDTAVTQNFKVTVKQRVEPVTPNDEKPVPGQPVDPENPNSPVWPSTAENLELTKTVTRTIKYRYNDENGKEVTADEVQTVTFTRSASVNLVTGNVEYTDWSAAQTLEEVVSPEVANYTYDKGTVPSLEVTNGSTDSTVYVIYKPVAPTATPATSTDIQGKPQTGTPTYKHADGTELKPTTDNPAKFVGTEETTIPATKDGKTVGTYTIDSTGTVTFTPNKDFVGTPDPAKVVVTDPTNGTTVESSYTPTVTPVTPTGVDTGSTGPKNTPQSGTPTFVPGHKDVPMDNTVPAKFEDGTTSKTVPNEGTYTVDATGKVTFTPVPNYVGTPEGVVVVRKDTNGTVAKAKYTPRVLSEDGTVIAKYVNKEGEAIADTTVVVENEETGTSYTSSAKTIPGYVLTETPANANGTVTNGLTTITYVYEKATQNATVTYVDVTTGTEKVLGDIDKASGKFDEVINYSTEDRVIALQKAGYELVNDGFTTEDGRVYDADDTKNNFKVTVKQRVEPVTPNDEKPVPGQPVNPEDPNSPVWPNTAENLELTKTVTRTIKYRYNDENGKEVTADEVQTVTFTRSASVNLVTGNVEYTDWSAAQTLEEVVSPEVANYTYDKETVPSLEVTNESTDSTVYVIYKPVAPTATPATSTDIQGKPQTGTPTYKHADGTELKPTTDNPAKFVGTEETTIPATKDGKTVGTYTIDSTGTVTFTPNKDFVGTPDPAKVVVTDPTNGTTVESSYTPTVTPVTPTGVDTGSTGPKNTPQSGTPTFVPGHKDVPMDNTVPATFEDGTTTKIVPNEGTYTVDSTGKVTFTPNKDFVGTATGVTIVRKDTNGTEVKAKYTPTVYEVKSDTQVATVTYKDTKGTILGEVDILQGDSGSEMNYSTAERINALKKLGYELVSDEFTKADGSKQSFDNDTNAVQKFVVTVQPRLVPVIPSDVTPVPGQPINPEDPNSPVWPESVKELTTSEEVTRTITYVDEDGKEVTTSVTSSVKFTRDAKVNLVTGEVTYGEWKAATTDVLSGNKLPLVKGYIAVSGDVEASTKDQTVKAEDKDIVQKVVYKKLGALIPNVPGQTNPPRIDYPNDPNGDPTKPGVPTEDIVIPYVPGYIPRDKDGNPLKPVDPEDPSKGYVPPTLPTDPSQDTPINYTKITTSYVTVDPNGKEISIPEYPTVEGNQPKKDIPGYEFVKTTTGKDGNVTHVYRKADTQVATVTYKDTNGTILGEVDTLKGDSGSEMNYSTAERINALKKLGYELVSDEFTKADGSKQSFDNDTNAVQKFVVTVQPRLVPVIPSDVTPVPGQPINPEDPNSPVWPESVKELTTSEEVTRTITYVDEDGKEVTTSVTSSVKFTRDAKVNLVTGEVTYGEWKAATTDVLSGNKLPLVKGYIAVSGDVEASTKDQTVKAEDKDIVQKVVYKKLGALIPNVPGQTNPPRIDYPNDPNGDPTKPGVPTEDIVIPYVPGYIPRDKDGNPLKPVDPEDPSKGYVPPTLPTDPSQDTPINYTKITTSYVTVDPNGKEISIPEYPTVEGNQPKKDIPGYEFVKTTTDKDGNVTHVYRKVVKTTTSFVDGNGNPVSPNEEGNQPKKDIPGYEFVKTTTDKDGNVTHVYRKVVKTTTSFVDG</sequence>
<evidence type="ECO:0000256" key="4">
    <source>
        <dbReference type="SAM" id="Phobius"/>
    </source>
</evidence>
<dbReference type="Gene3D" id="3.10.20.320">
    <property type="entry name" value="Putative peptidoglycan bound protein (lpxtg motif)"/>
    <property type="match status" value="2"/>
</dbReference>
<evidence type="ECO:0000313" key="10">
    <source>
        <dbReference type="EMBL" id="TKD49021.1"/>
    </source>
</evidence>
<feature type="region of interest" description="Disordered" evidence="3">
    <location>
        <begin position="2074"/>
        <end position="2124"/>
    </location>
</feature>
<feature type="compositionally biased region" description="Low complexity" evidence="3">
    <location>
        <begin position="2568"/>
        <end position="2593"/>
    </location>
</feature>
<keyword evidence="4" id="KW-0812">Transmembrane</keyword>
<accession>A0A4U1KXE2</accession>
<dbReference type="EMBL" id="SWFJ01000010">
    <property type="protein sequence ID" value="TKD49021.1"/>
    <property type="molecule type" value="Genomic_DNA"/>
</dbReference>
<dbReference type="Pfam" id="PF19076">
    <property type="entry name" value="CshA_repeat"/>
    <property type="match status" value="7"/>
</dbReference>
<dbReference type="InterPro" id="IPR026395">
    <property type="entry name" value="CshA_fibril"/>
</dbReference>
<evidence type="ECO:0000259" key="9">
    <source>
        <dbReference type="Pfam" id="PF19076"/>
    </source>
</evidence>
<feature type="domain" description="CshA" evidence="9">
    <location>
        <begin position="1214"/>
        <end position="1338"/>
    </location>
</feature>
<dbReference type="NCBIfam" id="TIGR04308">
    <property type="entry name" value="repeat_SSSPR51"/>
    <property type="match status" value="3"/>
</dbReference>
<feature type="region of interest" description="Disordered" evidence="3">
    <location>
        <begin position="2478"/>
        <end position="2514"/>
    </location>
</feature>
<feature type="region of interest" description="Disordered" evidence="3">
    <location>
        <begin position="1348"/>
        <end position="1368"/>
    </location>
</feature>
<dbReference type="Gene3D" id="2.60.40.4300">
    <property type="match status" value="4"/>
</dbReference>
<evidence type="ECO:0000256" key="2">
    <source>
        <dbReference type="ARBA" id="ARBA00022737"/>
    </source>
</evidence>
<name>A0A4U1KXE2_STRMT</name>
<keyword evidence="4" id="KW-1133">Transmembrane helix</keyword>
<feature type="region of interest" description="Disordered" evidence="3">
    <location>
        <begin position="1858"/>
        <end position="1885"/>
    </location>
</feature>
<feature type="compositionally biased region" description="Basic and acidic residues" evidence="3">
    <location>
        <begin position="159"/>
        <end position="174"/>
    </location>
</feature>
<keyword evidence="2" id="KW-0677">Repeat</keyword>
<evidence type="ECO:0000259" key="6">
    <source>
        <dbReference type="Pfam" id="PF06458"/>
    </source>
</evidence>
<feature type="domain" description="CshA" evidence="9">
    <location>
        <begin position="1341"/>
        <end position="1442"/>
    </location>
</feature>
<dbReference type="Pfam" id="PF18877">
    <property type="entry name" value="SSSPR-51"/>
    <property type="match status" value="3"/>
</dbReference>
<dbReference type="Pfam" id="PF06458">
    <property type="entry name" value="MucBP"/>
    <property type="match status" value="2"/>
</dbReference>
<dbReference type="RefSeq" id="WP_136937432.1">
    <property type="nucleotide sequence ID" value="NZ_SWFJ01000010.1"/>
</dbReference>
<dbReference type="InterPro" id="IPR009459">
    <property type="entry name" value="MucBP_dom"/>
</dbReference>
<feature type="compositionally biased region" description="Low complexity" evidence="3">
    <location>
        <begin position="2081"/>
        <end position="2106"/>
    </location>
</feature>
<feature type="domain" description="CshA" evidence="9">
    <location>
        <begin position="1558"/>
        <end position="1684"/>
    </location>
</feature>
<feature type="domain" description="Mucin binding" evidence="7">
    <location>
        <begin position="1768"/>
        <end position="1855"/>
    </location>
</feature>
<dbReference type="Pfam" id="PF04650">
    <property type="entry name" value="YSIRK_signal"/>
    <property type="match status" value="1"/>
</dbReference>
<organism evidence="10 11">
    <name type="scientific">Streptococcus mitis</name>
    <dbReference type="NCBI Taxonomy" id="28037"/>
    <lineage>
        <taxon>Bacteria</taxon>
        <taxon>Bacillati</taxon>
        <taxon>Bacillota</taxon>
        <taxon>Bacilli</taxon>
        <taxon>Lactobacillales</taxon>
        <taxon>Streptococcaceae</taxon>
        <taxon>Streptococcus</taxon>
        <taxon>Streptococcus mitis group</taxon>
    </lineage>
</organism>
<feature type="transmembrane region" description="Helical" evidence="4">
    <location>
        <begin position="21"/>
        <end position="42"/>
    </location>
</feature>
<feature type="region of interest" description="Disordered" evidence="3">
    <location>
        <begin position="361"/>
        <end position="380"/>
    </location>
</feature>
<feature type="region of interest" description="Disordered" evidence="3">
    <location>
        <begin position="2346"/>
        <end position="2372"/>
    </location>
</feature>
<feature type="domain" description="MucBP" evidence="6">
    <location>
        <begin position="1690"/>
        <end position="1764"/>
    </location>
</feature>
<evidence type="ECO:0000259" key="5">
    <source>
        <dbReference type="Pfam" id="PF04650"/>
    </source>
</evidence>
<feature type="domain" description="CshA" evidence="9">
    <location>
        <begin position="2093"/>
        <end position="2192"/>
    </location>
</feature>
<protein>
    <submittedName>
        <fullName evidence="10">YSIRK-type signal peptide-containing protein</fullName>
    </submittedName>
</protein>
<feature type="compositionally biased region" description="Basic and acidic residues" evidence="3">
    <location>
        <begin position="3298"/>
        <end position="3315"/>
    </location>
</feature>
<feature type="non-terminal residue" evidence="10">
    <location>
        <position position="3453"/>
    </location>
</feature>
<dbReference type="Gene3D" id="3.10.20.470">
    <property type="match status" value="4"/>
</dbReference>
<feature type="domain" description="YSIRK Gram-positive signal peptide" evidence="5">
    <location>
        <begin position="15"/>
        <end position="36"/>
    </location>
</feature>
<dbReference type="Pfam" id="PF17966">
    <property type="entry name" value="Muc_B2"/>
    <property type="match status" value="4"/>
</dbReference>
<feature type="region of interest" description="Disordered" evidence="3">
    <location>
        <begin position="3400"/>
        <end position="3422"/>
    </location>
</feature>
<dbReference type="InterPro" id="IPR027579">
    <property type="entry name" value="SSSPR51_Rpt"/>
</dbReference>
<dbReference type="NCBIfam" id="TIGR01168">
    <property type="entry name" value="YSIRK_signal"/>
    <property type="match status" value="1"/>
</dbReference>
<evidence type="ECO:0000313" key="11">
    <source>
        <dbReference type="Proteomes" id="UP000309542"/>
    </source>
</evidence>
<dbReference type="InterPro" id="IPR041495">
    <property type="entry name" value="Mub_B2"/>
</dbReference>